<dbReference type="Proteomes" id="UP000030949">
    <property type="component" value="Unassembled WGS sequence"/>
</dbReference>
<dbReference type="OrthoDB" id="6892989at2"/>
<dbReference type="EMBL" id="JQGJ01000004">
    <property type="protein sequence ID" value="KHK65151.1"/>
    <property type="molecule type" value="Genomic_DNA"/>
</dbReference>
<protein>
    <submittedName>
        <fullName evidence="1">Uncharacterized protein</fullName>
    </submittedName>
</protein>
<evidence type="ECO:0000313" key="2">
    <source>
        <dbReference type="Proteomes" id="UP000030949"/>
    </source>
</evidence>
<dbReference type="AlphaFoldDB" id="A0A0B1Z7K2"/>
<accession>A0A0B1Z7K2</accession>
<sequence length="174" mass="20429">MPFYEDVTDFKNGQRNGWENGPDLPDGTIELEKGNYFWRGNLEVSSQAWPMIQPSLMKTFDLSVEERNKYYDIIFHYRIQERQAGEAGEITIAMCPGNVHFEEIVAWIDNETEINQWIKVVVKPARWFGPSPVLWIGTLGSRPDDRHRKIDIDNITIRNVHHRSIEFLRLISLR</sequence>
<name>A0A0B1Z7K2_9PSED</name>
<organism evidence="1 2">
    <name type="scientific">Pseudomonas frederiksbergensis</name>
    <dbReference type="NCBI Taxonomy" id="104087"/>
    <lineage>
        <taxon>Bacteria</taxon>
        <taxon>Pseudomonadati</taxon>
        <taxon>Pseudomonadota</taxon>
        <taxon>Gammaproteobacteria</taxon>
        <taxon>Pseudomonadales</taxon>
        <taxon>Pseudomonadaceae</taxon>
        <taxon>Pseudomonas</taxon>
    </lineage>
</organism>
<reference evidence="2" key="1">
    <citation type="submission" date="2015-03" db="EMBL/GenBank/DDBJ databases">
        <title>Pseudomonas frederiksbergensis hydrocarbon degrader.</title>
        <authorList>
            <person name="Brown L.M."/>
            <person name="Ruiz O.N."/>
            <person name="Mueller S."/>
            <person name="Gunasekera T.S."/>
        </authorList>
    </citation>
    <scope>NUCLEOTIDE SEQUENCE [LARGE SCALE GENOMIC DNA]</scope>
    <source>
        <strain evidence="2">SI8</strain>
    </source>
</reference>
<evidence type="ECO:0000313" key="1">
    <source>
        <dbReference type="EMBL" id="KHK65151.1"/>
    </source>
</evidence>
<dbReference type="RefSeq" id="WP_039590512.1">
    <property type="nucleotide sequence ID" value="NZ_CP142104.1"/>
</dbReference>
<proteinExistence type="predicted"/>
<comment type="caution">
    <text evidence="1">The sequence shown here is derived from an EMBL/GenBank/DDBJ whole genome shotgun (WGS) entry which is preliminary data.</text>
</comment>
<gene>
    <name evidence="1" type="ORF">JZ00_08885</name>
</gene>